<gene>
    <name evidence="3" type="ORF">RRF57_013258</name>
</gene>
<feature type="signal peptide" evidence="1">
    <location>
        <begin position="1"/>
        <end position="18"/>
    </location>
</feature>
<reference evidence="3 4" key="1">
    <citation type="submission" date="2023-10" db="EMBL/GenBank/DDBJ databases">
        <title>Draft genome sequence of Xylaria bambusicola isolate GMP-LS, the root and basal stem rot pathogen of sugarcane in Indonesia.</title>
        <authorList>
            <person name="Selvaraj P."/>
            <person name="Muralishankar V."/>
            <person name="Muruganantham S."/>
            <person name="Sp S."/>
            <person name="Haryani S."/>
            <person name="Lau K.J.X."/>
            <person name="Naqvi N.I."/>
        </authorList>
    </citation>
    <scope>NUCLEOTIDE SEQUENCE [LARGE SCALE GENOMIC DNA]</scope>
    <source>
        <strain evidence="3">GMP-LS</strain>
    </source>
</reference>
<evidence type="ECO:0000313" key="4">
    <source>
        <dbReference type="Proteomes" id="UP001305414"/>
    </source>
</evidence>
<dbReference type="Pfam" id="PF08881">
    <property type="entry name" value="CVNH"/>
    <property type="match status" value="1"/>
</dbReference>
<protein>
    <recommendedName>
        <fullName evidence="2">Cyanovirin-N domain-containing protein</fullName>
    </recommendedName>
</protein>
<comment type="caution">
    <text evidence="3">The sequence shown here is derived from an EMBL/GenBank/DDBJ whole genome shotgun (WGS) entry which is preliminary data.</text>
</comment>
<dbReference type="InterPro" id="IPR036673">
    <property type="entry name" value="Cyanovirin-N_sf"/>
</dbReference>
<dbReference type="Gene3D" id="2.30.60.10">
    <property type="entry name" value="Cyanovirin-N"/>
    <property type="match status" value="1"/>
</dbReference>
<feature type="chain" id="PRO_5042952563" description="Cyanovirin-N domain-containing protein" evidence="1">
    <location>
        <begin position="19"/>
        <end position="160"/>
    </location>
</feature>
<dbReference type="Proteomes" id="UP001305414">
    <property type="component" value="Unassembled WGS sequence"/>
</dbReference>
<dbReference type="SUPFAM" id="SSF51322">
    <property type="entry name" value="Cyanovirin-N"/>
    <property type="match status" value="1"/>
</dbReference>
<keyword evidence="4" id="KW-1185">Reference proteome</keyword>
<dbReference type="InterPro" id="IPR011058">
    <property type="entry name" value="Cyanovirin-N"/>
</dbReference>
<sequence length="160" mass="17543">MLLFTVLGLCAILNGASALDHQSRRNDVSGGFTTHCNSHEIIIDHEKVWLKSICNGPGRLGNLPFHPRIDLDLCLTNNKGTLEGSPGGMFSESCNDIHLLDDDCSELDAICFTGVGNDHYVTTIDLEYLYLNSLTRGARLDEIISSEDGKLCCYGKCYSL</sequence>
<dbReference type="EMBL" id="JAWHQM010000129">
    <property type="protein sequence ID" value="KAK5637543.1"/>
    <property type="molecule type" value="Genomic_DNA"/>
</dbReference>
<keyword evidence="1" id="KW-0732">Signal</keyword>
<evidence type="ECO:0000313" key="3">
    <source>
        <dbReference type="EMBL" id="KAK5637543.1"/>
    </source>
</evidence>
<organism evidence="3 4">
    <name type="scientific">Xylaria bambusicola</name>
    <dbReference type="NCBI Taxonomy" id="326684"/>
    <lineage>
        <taxon>Eukaryota</taxon>
        <taxon>Fungi</taxon>
        <taxon>Dikarya</taxon>
        <taxon>Ascomycota</taxon>
        <taxon>Pezizomycotina</taxon>
        <taxon>Sordariomycetes</taxon>
        <taxon>Xylariomycetidae</taxon>
        <taxon>Xylariales</taxon>
        <taxon>Xylariaceae</taxon>
        <taxon>Xylaria</taxon>
    </lineage>
</organism>
<evidence type="ECO:0000256" key="1">
    <source>
        <dbReference type="SAM" id="SignalP"/>
    </source>
</evidence>
<feature type="domain" description="Cyanovirin-N" evidence="2">
    <location>
        <begin position="32"/>
        <end position="151"/>
    </location>
</feature>
<evidence type="ECO:0000259" key="2">
    <source>
        <dbReference type="Pfam" id="PF08881"/>
    </source>
</evidence>
<dbReference type="AlphaFoldDB" id="A0AAN7UXV1"/>
<name>A0AAN7UXV1_9PEZI</name>
<proteinExistence type="predicted"/>
<accession>A0AAN7UXV1</accession>